<dbReference type="FunFam" id="3.40.50.880:FF:000003">
    <property type="entry name" value="Anthranilate synthase component II"/>
    <property type="match status" value="1"/>
</dbReference>
<dbReference type="InterPro" id="IPR006221">
    <property type="entry name" value="TrpG/PapA_dom"/>
</dbReference>
<evidence type="ECO:0000313" key="4">
    <source>
        <dbReference type="Proteomes" id="UP000663505"/>
    </source>
</evidence>
<dbReference type="Gene3D" id="3.40.50.880">
    <property type="match status" value="1"/>
</dbReference>
<feature type="domain" description="Glutamine amidotransferase" evidence="2">
    <location>
        <begin position="3"/>
        <end position="185"/>
    </location>
</feature>
<sequence length="213" mass="22756">MLLVIDNFDSFTYNLVQYCGELGASVCVRRNDVGLTSLRELRPDAVIVSPGPCTPDDAGVSLDAISYFSGRIPVLGVCLGHQSLGQAFGAKVTRAPNLMHGKTSLVTHVDDPLFMDVPNPFQATRYHSLIVERASLPDAFEVTAECDGVIMALRHKPTGAAGVQFHPESILTPDGQLILRNFLCDMPGGEALGQPRIQGELVDLQVAGIGEGV</sequence>
<evidence type="ECO:0000313" key="3">
    <source>
        <dbReference type="EMBL" id="QSO49426.1"/>
    </source>
</evidence>
<protein>
    <submittedName>
        <fullName evidence="3">Aminodeoxychorismate/anthranilate synthase component II</fullName>
    </submittedName>
</protein>
<keyword evidence="1" id="KW-0315">Glutamine amidotransferase</keyword>
<proteinExistence type="predicted"/>
<dbReference type="AlphaFoldDB" id="A0A9X7Z9D2"/>
<accession>A0A9X7Z9D2</accession>
<dbReference type="NCBIfam" id="TIGR00566">
    <property type="entry name" value="trpG_papA"/>
    <property type="match status" value="1"/>
</dbReference>
<evidence type="ECO:0000259" key="2">
    <source>
        <dbReference type="Pfam" id="PF00117"/>
    </source>
</evidence>
<dbReference type="PRINTS" id="PR00096">
    <property type="entry name" value="GATASE"/>
</dbReference>
<dbReference type="PANTHER" id="PTHR43418:SF4">
    <property type="entry name" value="MULTIFUNCTIONAL TRYPTOPHAN BIOSYNTHESIS PROTEIN"/>
    <property type="match status" value="1"/>
</dbReference>
<dbReference type="EMBL" id="CP071182">
    <property type="protein sequence ID" value="QSO49426.1"/>
    <property type="molecule type" value="Genomic_DNA"/>
</dbReference>
<organism evidence="3 4">
    <name type="scientific">Alicyclobacillus mengziensis</name>
    <dbReference type="NCBI Taxonomy" id="2931921"/>
    <lineage>
        <taxon>Bacteria</taxon>
        <taxon>Bacillati</taxon>
        <taxon>Bacillota</taxon>
        <taxon>Bacilli</taxon>
        <taxon>Bacillales</taxon>
        <taxon>Alicyclobacillaceae</taxon>
        <taxon>Alicyclobacillus</taxon>
    </lineage>
</organism>
<keyword evidence="4" id="KW-1185">Reference proteome</keyword>
<dbReference type="Pfam" id="PF00117">
    <property type="entry name" value="GATase"/>
    <property type="match status" value="1"/>
</dbReference>
<dbReference type="Proteomes" id="UP000663505">
    <property type="component" value="Chromosome"/>
</dbReference>
<reference evidence="3 4" key="1">
    <citation type="submission" date="2021-02" db="EMBL/GenBank/DDBJ databases">
        <title>Alicyclobacillus curvatus sp. nov. and Alicyclobacillus mengziensis sp. nov., two acidophilic bacteria isolated from acid mine drainage.</title>
        <authorList>
            <person name="Huang Y."/>
        </authorList>
    </citation>
    <scope>NUCLEOTIDE SEQUENCE [LARGE SCALE GENOMIC DNA]</scope>
    <source>
        <strain evidence="3 4">S30H14</strain>
    </source>
</reference>
<evidence type="ECO:0000256" key="1">
    <source>
        <dbReference type="ARBA" id="ARBA00022962"/>
    </source>
</evidence>
<dbReference type="PRINTS" id="PR00097">
    <property type="entry name" value="ANTSNTHASEII"/>
</dbReference>
<dbReference type="PANTHER" id="PTHR43418">
    <property type="entry name" value="MULTIFUNCTIONAL TRYPTOPHAN BIOSYNTHESIS PROTEIN-RELATED"/>
    <property type="match status" value="1"/>
</dbReference>
<dbReference type="GO" id="GO:0005829">
    <property type="term" value="C:cytosol"/>
    <property type="evidence" value="ECO:0007669"/>
    <property type="project" value="TreeGrafter"/>
</dbReference>
<dbReference type="CDD" id="cd01743">
    <property type="entry name" value="GATase1_Anthranilate_Synthase"/>
    <property type="match status" value="1"/>
</dbReference>
<name>A0A9X7Z9D2_9BACL</name>
<gene>
    <name evidence="3" type="ORF">JZ786_11235</name>
</gene>
<dbReference type="RefSeq" id="WP_206658737.1">
    <property type="nucleotide sequence ID" value="NZ_CP071182.1"/>
</dbReference>
<dbReference type="InterPro" id="IPR017926">
    <property type="entry name" value="GATASE"/>
</dbReference>
<dbReference type="SUPFAM" id="SSF52317">
    <property type="entry name" value="Class I glutamine amidotransferase-like"/>
    <property type="match status" value="1"/>
</dbReference>
<dbReference type="GO" id="GO:0004049">
    <property type="term" value="F:anthranilate synthase activity"/>
    <property type="evidence" value="ECO:0007669"/>
    <property type="project" value="TreeGrafter"/>
</dbReference>
<dbReference type="PRINTS" id="PR00099">
    <property type="entry name" value="CPSGATASE"/>
</dbReference>
<dbReference type="KEGG" id="afx:JZ786_11235"/>
<dbReference type="GO" id="GO:0000162">
    <property type="term" value="P:L-tryptophan biosynthetic process"/>
    <property type="evidence" value="ECO:0007669"/>
    <property type="project" value="TreeGrafter"/>
</dbReference>
<dbReference type="PROSITE" id="PS51273">
    <property type="entry name" value="GATASE_TYPE_1"/>
    <property type="match status" value="1"/>
</dbReference>
<dbReference type="InterPro" id="IPR029062">
    <property type="entry name" value="Class_I_gatase-like"/>
</dbReference>
<dbReference type="InterPro" id="IPR050472">
    <property type="entry name" value="Anth_synth/Amidotransfase"/>
</dbReference>